<organism evidence="2 3">
    <name type="scientific">Jiangella asiatica</name>
    <dbReference type="NCBI Taxonomy" id="2530372"/>
    <lineage>
        <taxon>Bacteria</taxon>
        <taxon>Bacillati</taxon>
        <taxon>Actinomycetota</taxon>
        <taxon>Actinomycetes</taxon>
        <taxon>Jiangellales</taxon>
        <taxon>Jiangellaceae</taxon>
        <taxon>Jiangella</taxon>
    </lineage>
</organism>
<reference evidence="2 3" key="1">
    <citation type="submission" date="2019-03" db="EMBL/GenBank/DDBJ databases">
        <title>Draft genome sequences of novel Actinobacteria.</title>
        <authorList>
            <person name="Sahin N."/>
            <person name="Ay H."/>
            <person name="Saygin H."/>
        </authorList>
    </citation>
    <scope>NUCLEOTIDE SEQUENCE [LARGE SCALE GENOMIC DNA]</scope>
    <source>
        <strain evidence="2 3">5K138</strain>
    </source>
</reference>
<dbReference type="Proteomes" id="UP000294739">
    <property type="component" value="Unassembled WGS sequence"/>
</dbReference>
<evidence type="ECO:0000313" key="3">
    <source>
        <dbReference type="Proteomes" id="UP000294739"/>
    </source>
</evidence>
<proteinExistence type="predicted"/>
<dbReference type="InterPro" id="IPR050099">
    <property type="entry name" value="SIS_GmhA/DiaA_subfam"/>
</dbReference>
<dbReference type="GO" id="GO:0097367">
    <property type="term" value="F:carbohydrate derivative binding"/>
    <property type="evidence" value="ECO:0007669"/>
    <property type="project" value="InterPro"/>
</dbReference>
<dbReference type="InterPro" id="IPR001347">
    <property type="entry name" value="SIS_dom"/>
</dbReference>
<gene>
    <name evidence="2" type="ORF">E1269_07620</name>
</gene>
<keyword evidence="3" id="KW-1185">Reference proteome</keyword>
<dbReference type="FunCoup" id="A0A4R5DL01">
    <property type="interactions" value="31"/>
</dbReference>
<dbReference type="Gene3D" id="3.40.50.10490">
    <property type="entry name" value="Glucose-6-phosphate isomerase like protein, domain 1"/>
    <property type="match status" value="1"/>
</dbReference>
<dbReference type="AlphaFoldDB" id="A0A4R5DL01"/>
<dbReference type="SUPFAM" id="SSF53697">
    <property type="entry name" value="SIS domain"/>
    <property type="match status" value="1"/>
</dbReference>
<dbReference type="EMBL" id="SMKZ01000007">
    <property type="protein sequence ID" value="TDE12684.1"/>
    <property type="molecule type" value="Genomic_DNA"/>
</dbReference>
<name>A0A4R5DL01_9ACTN</name>
<dbReference type="PROSITE" id="PS51464">
    <property type="entry name" value="SIS"/>
    <property type="match status" value="1"/>
</dbReference>
<sequence length="206" mass="21377">MPEQAVDAQSGELERQLADHVAVADGMRELLPAIRAVGSLLCDRFAAGGVLYTFGNGGSAADAQHLTGELVGHYKRDRRPLPAVTLTTDPTVMTCIANDYSFDDVFARQVTALARPGDVVAAFTTSGRSANVVAGLAAASAKNATTVLFAGGDGGPAGQHADHLLLAPSTETPRIQEMHTLALHLISELADVWAAATESTSEEPTA</sequence>
<dbReference type="Pfam" id="PF13580">
    <property type="entry name" value="SIS_2"/>
    <property type="match status" value="1"/>
</dbReference>
<dbReference type="RefSeq" id="WP_131892989.1">
    <property type="nucleotide sequence ID" value="NZ_SMKZ01000007.1"/>
</dbReference>
<dbReference type="OrthoDB" id="9810929at2"/>
<dbReference type="InterPro" id="IPR035461">
    <property type="entry name" value="GmhA/DiaA"/>
</dbReference>
<feature type="domain" description="SIS" evidence="1">
    <location>
        <begin position="41"/>
        <end position="200"/>
    </location>
</feature>
<dbReference type="PANTHER" id="PTHR30390:SF6">
    <property type="entry name" value="DNAA INITIATOR-ASSOCIATING PROTEIN DIAA"/>
    <property type="match status" value="1"/>
</dbReference>
<comment type="caution">
    <text evidence="2">The sequence shown here is derived from an EMBL/GenBank/DDBJ whole genome shotgun (WGS) entry which is preliminary data.</text>
</comment>
<dbReference type="CDD" id="cd05006">
    <property type="entry name" value="SIS_GmhA"/>
    <property type="match status" value="1"/>
</dbReference>
<dbReference type="InParanoid" id="A0A4R5DL01"/>
<dbReference type="InterPro" id="IPR046348">
    <property type="entry name" value="SIS_dom_sf"/>
</dbReference>
<evidence type="ECO:0000313" key="2">
    <source>
        <dbReference type="EMBL" id="TDE12684.1"/>
    </source>
</evidence>
<dbReference type="GO" id="GO:1901135">
    <property type="term" value="P:carbohydrate derivative metabolic process"/>
    <property type="evidence" value="ECO:0007669"/>
    <property type="project" value="InterPro"/>
</dbReference>
<accession>A0A4R5DL01</accession>
<dbReference type="PANTHER" id="PTHR30390">
    <property type="entry name" value="SEDOHEPTULOSE 7-PHOSPHATE ISOMERASE / DNAA INITIATOR-ASSOCIATING FACTOR FOR REPLICATION INITIATION"/>
    <property type="match status" value="1"/>
</dbReference>
<protein>
    <submittedName>
        <fullName evidence="2">SIS domain-containing protein</fullName>
    </submittedName>
</protein>
<evidence type="ECO:0000259" key="1">
    <source>
        <dbReference type="PROSITE" id="PS51464"/>
    </source>
</evidence>